<accession>A0A0P6SCP2</accession>
<feature type="non-terminal residue" evidence="2">
    <location>
        <position position="1"/>
    </location>
</feature>
<dbReference type="InterPro" id="IPR012337">
    <property type="entry name" value="RNaseH-like_sf"/>
</dbReference>
<dbReference type="GO" id="GO:0003676">
    <property type="term" value="F:nucleic acid binding"/>
    <property type="evidence" value="ECO:0007669"/>
    <property type="project" value="InterPro"/>
</dbReference>
<dbReference type="RefSeq" id="WP_152911091.1">
    <property type="nucleotide sequence ID" value="NZ_LHQM01000056.1"/>
</dbReference>
<dbReference type="InterPro" id="IPR036397">
    <property type="entry name" value="RNaseH_sf"/>
</dbReference>
<reference evidence="2 3" key="1">
    <citation type="submission" date="2015-08" db="EMBL/GenBank/DDBJ databases">
        <title>Genome sequence of Streptococcus phocae subsp. phocae ATCC 51973T isolated from liver specimen obtained from seal.</title>
        <authorList>
            <person name="Avendano-Herrera R."/>
        </authorList>
    </citation>
    <scope>NUCLEOTIDE SEQUENCE [LARGE SCALE GENOMIC DNA]</scope>
    <source>
        <strain evidence="2 3">ATCC 51973</strain>
    </source>
</reference>
<dbReference type="PANTHER" id="PTHR10948:SF23">
    <property type="entry name" value="TRANSPOSASE INSI FOR INSERTION SEQUENCE ELEMENT IS30A-RELATED"/>
    <property type="match status" value="1"/>
</dbReference>
<dbReference type="PATRIC" id="fig|119224.3.peg.1482"/>
<dbReference type="PROSITE" id="PS50994">
    <property type="entry name" value="INTEGRASE"/>
    <property type="match status" value="1"/>
</dbReference>
<protein>
    <submittedName>
        <fullName evidence="2">Transposase</fullName>
    </submittedName>
</protein>
<feature type="domain" description="Integrase catalytic" evidence="1">
    <location>
        <begin position="1"/>
        <end position="143"/>
    </location>
</feature>
<dbReference type="Proteomes" id="UP000049578">
    <property type="component" value="Unassembled WGS sequence"/>
</dbReference>
<gene>
    <name evidence="2" type="ORF">AKK44_08195</name>
</gene>
<dbReference type="GO" id="GO:0005829">
    <property type="term" value="C:cytosol"/>
    <property type="evidence" value="ECO:0007669"/>
    <property type="project" value="TreeGrafter"/>
</dbReference>
<sequence length="143" mass="16288">IDSVLGLKTAGEPSILTLIERQTRYALTIKLPEKKAEYVNQAILDDMKDYPIKSITADNGSEFALLSELEGVDIYFAHAYTSHERGTNEHFNGLLREFVPKEVSLKELTLTELETYNQAINDRLRRIHGYQSAKKRFELAQTA</sequence>
<dbReference type="NCBIfam" id="NF033563">
    <property type="entry name" value="transpos_IS30"/>
    <property type="match status" value="1"/>
</dbReference>
<organism evidence="2 3">
    <name type="scientific">Streptococcus phocae</name>
    <dbReference type="NCBI Taxonomy" id="119224"/>
    <lineage>
        <taxon>Bacteria</taxon>
        <taxon>Bacillati</taxon>
        <taxon>Bacillota</taxon>
        <taxon>Bacilli</taxon>
        <taxon>Lactobacillales</taxon>
        <taxon>Streptococcaceae</taxon>
        <taxon>Streptococcus</taxon>
    </lineage>
</organism>
<dbReference type="PANTHER" id="PTHR10948">
    <property type="entry name" value="TRANSPOSASE"/>
    <property type="match status" value="1"/>
</dbReference>
<dbReference type="SUPFAM" id="SSF53098">
    <property type="entry name" value="Ribonuclease H-like"/>
    <property type="match status" value="1"/>
</dbReference>
<dbReference type="GO" id="GO:0032196">
    <property type="term" value="P:transposition"/>
    <property type="evidence" value="ECO:0007669"/>
    <property type="project" value="TreeGrafter"/>
</dbReference>
<dbReference type="GO" id="GO:0015074">
    <property type="term" value="P:DNA integration"/>
    <property type="evidence" value="ECO:0007669"/>
    <property type="project" value="InterPro"/>
</dbReference>
<evidence type="ECO:0000259" key="1">
    <source>
        <dbReference type="PROSITE" id="PS50994"/>
    </source>
</evidence>
<comment type="caution">
    <text evidence="2">The sequence shown here is derived from an EMBL/GenBank/DDBJ whole genome shotgun (WGS) entry which is preliminary data.</text>
</comment>
<name>A0A0P6SCP2_9STRE</name>
<evidence type="ECO:0000313" key="3">
    <source>
        <dbReference type="Proteomes" id="UP000049578"/>
    </source>
</evidence>
<proteinExistence type="predicted"/>
<dbReference type="STRING" id="119224.AKK44_08195"/>
<dbReference type="InterPro" id="IPR053392">
    <property type="entry name" value="Transposase_IS30-like"/>
</dbReference>
<keyword evidence="3" id="KW-1185">Reference proteome</keyword>
<dbReference type="EMBL" id="LHQM01000056">
    <property type="protein sequence ID" value="KPJ21751.1"/>
    <property type="molecule type" value="Genomic_DNA"/>
</dbReference>
<dbReference type="Gene3D" id="3.30.420.10">
    <property type="entry name" value="Ribonuclease H-like superfamily/Ribonuclease H"/>
    <property type="match status" value="1"/>
</dbReference>
<dbReference type="GO" id="GO:0004803">
    <property type="term" value="F:transposase activity"/>
    <property type="evidence" value="ECO:0007669"/>
    <property type="project" value="TreeGrafter"/>
</dbReference>
<dbReference type="InterPro" id="IPR051917">
    <property type="entry name" value="Transposase-Integrase"/>
</dbReference>
<dbReference type="InterPro" id="IPR001584">
    <property type="entry name" value="Integrase_cat-core"/>
</dbReference>
<dbReference type="AlphaFoldDB" id="A0A0P6SCP2"/>
<evidence type="ECO:0000313" key="2">
    <source>
        <dbReference type="EMBL" id="KPJ21751.1"/>
    </source>
</evidence>